<organism evidence="1 2">
    <name type="scientific">Novilysobacter luteus</name>
    <dbReference type="NCBI Taxonomy" id="2822368"/>
    <lineage>
        <taxon>Bacteria</taxon>
        <taxon>Pseudomonadati</taxon>
        <taxon>Pseudomonadota</taxon>
        <taxon>Gammaproteobacteria</taxon>
        <taxon>Lysobacterales</taxon>
        <taxon>Lysobacteraceae</taxon>
        <taxon>Novilysobacter</taxon>
    </lineage>
</organism>
<dbReference type="RefSeq" id="WP_215220235.1">
    <property type="nucleotide sequence ID" value="NZ_OU015430.1"/>
</dbReference>
<keyword evidence="2" id="KW-1185">Reference proteome</keyword>
<sequence>MGAAPARAIAAAFAPGHPLGNRWDYYYSRTKLGSDPLYPGVCDALRGTAAPLLDLGCGLGLLAHALRADAIALPYLGVDNDAGKIDRARRAAGRAALAQARFEHVDLADPAFAFDTLGHRGSVAILDVLQFIPPAAQDRTLQAAIAMLTPGAKLVIRTGLEDGGGRARVTRAVDVFSRALGWMNAGPSRYPDADALRARFDAAGLSSEFTPLYGNTPFNNWRVVATRPARRPAPYGSASHSRGCR</sequence>
<reference evidence="1 2" key="1">
    <citation type="submission" date="2021-04" db="EMBL/GenBank/DDBJ databases">
        <authorList>
            <person name="Rodrigo-Torres L."/>
            <person name="Arahal R. D."/>
            <person name="Lucena T."/>
        </authorList>
    </citation>
    <scope>NUCLEOTIDE SEQUENCE [LARGE SCALE GENOMIC DNA]</scope>
    <source>
        <strain evidence="1 2">CECT 30171</strain>
    </source>
</reference>
<dbReference type="SUPFAM" id="SSF53335">
    <property type="entry name" value="S-adenosyl-L-methionine-dependent methyltransferases"/>
    <property type="match status" value="1"/>
</dbReference>
<dbReference type="Proteomes" id="UP000680116">
    <property type="component" value="Chromosome"/>
</dbReference>
<dbReference type="Pfam" id="PF13489">
    <property type="entry name" value="Methyltransf_23"/>
    <property type="match status" value="1"/>
</dbReference>
<name>A0ABM8UCI4_9GAMM</name>
<dbReference type="Gene3D" id="3.40.50.150">
    <property type="entry name" value="Vaccinia Virus protein VP39"/>
    <property type="match status" value="1"/>
</dbReference>
<dbReference type="PANTHER" id="PTHR43861">
    <property type="entry name" value="TRANS-ACONITATE 2-METHYLTRANSFERASE-RELATED"/>
    <property type="match status" value="1"/>
</dbReference>
<gene>
    <name evidence="1" type="ORF">LYB30171_00348</name>
</gene>
<dbReference type="EMBL" id="OU015430">
    <property type="protein sequence ID" value="CAG4968791.1"/>
    <property type="molecule type" value="Genomic_DNA"/>
</dbReference>
<evidence type="ECO:0000313" key="2">
    <source>
        <dbReference type="Proteomes" id="UP000680116"/>
    </source>
</evidence>
<accession>A0ABM8UCI4</accession>
<evidence type="ECO:0008006" key="3">
    <source>
        <dbReference type="Google" id="ProtNLM"/>
    </source>
</evidence>
<evidence type="ECO:0000313" key="1">
    <source>
        <dbReference type="EMBL" id="CAG4968791.1"/>
    </source>
</evidence>
<protein>
    <recommendedName>
        <fullName evidence="3">Methyltransferase domain-containing protein</fullName>
    </recommendedName>
</protein>
<dbReference type="PANTHER" id="PTHR43861:SF1">
    <property type="entry name" value="TRANS-ACONITATE 2-METHYLTRANSFERASE"/>
    <property type="match status" value="1"/>
</dbReference>
<dbReference type="InterPro" id="IPR029063">
    <property type="entry name" value="SAM-dependent_MTases_sf"/>
</dbReference>
<proteinExistence type="predicted"/>